<protein>
    <submittedName>
        <fullName evidence="1">Uncharacterized protein</fullName>
    </submittedName>
</protein>
<dbReference type="RefSeq" id="WP_378796383.1">
    <property type="nucleotide sequence ID" value="NZ_JBHUER010000001.1"/>
</dbReference>
<comment type="caution">
    <text evidence="1">The sequence shown here is derived from an EMBL/GenBank/DDBJ whole genome shotgun (WGS) entry which is preliminary data.</text>
</comment>
<proteinExistence type="predicted"/>
<organism evidence="1 2">
    <name type="scientific">Methylopila henanensis</name>
    <dbReference type="NCBI Taxonomy" id="873516"/>
    <lineage>
        <taxon>Bacteria</taxon>
        <taxon>Pseudomonadati</taxon>
        <taxon>Pseudomonadota</taxon>
        <taxon>Alphaproteobacteria</taxon>
        <taxon>Hyphomicrobiales</taxon>
        <taxon>Methylopilaceae</taxon>
        <taxon>Methylopila</taxon>
    </lineage>
</organism>
<reference evidence="2" key="1">
    <citation type="journal article" date="2019" name="Int. J. Syst. Evol. Microbiol.">
        <title>The Global Catalogue of Microorganisms (GCM) 10K type strain sequencing project: providing services to taxonomists for standard genome sequencing and annotation.</title>
        <authorList>
            <consortium name="The Broad Institute Genomics Platform"/>
            <consortium name="The Broad Institute Genome Sequencing Center for Infectious Disease"/>
            <person name="Wu L."/>
            <person name="Ma J."/>
        </authorList>
    </citation>
    <scope>NUCLEOTIDE SEQUENCE [LARGE SCALE GENOMIC DNA]</scope>
    <source>
        <strain evidence="2">KCTC 23707</strain>
    </source>
</reference>
<dbReference type="Proteomes" id="UP001597308">
    <property type="component" value="Unassembled WGS sequence"/>
</dbReference>
<accession>A0ABW4K482</accession>
<keyword evidence="2" id="KW-1185">Reference proteome</keyword>
<sequence>MTDTHAPDGATDPLRALEEAAITAMREAVVSSPAPAETAFALLGAAVGHLRAVAGRDVTAAALRHLAAEVAGIG</sequence>
<evidence type="ECO:0000313" key="1">
    <source>
        <dbReference type="EMBL" id="MFD1701712.1"/>
    </source>
</evidence>
<evidence type="ECO:0000313" key="2">
    <source>
        <dbReference type="Proteomes" id="UP001597308"/>
    </source>
</evidence>
<gene>
    <name evidence="1" type="ORF">ACFSCV_01720</name>
</gene>
<dbReference type="EMBL" id="JBHUER010000001">
    <property type="protein sequence ID" value="MFD1701712.1"/>
    <property type="molecule type" value="Genomic_DNA"/>
</dbReference>
<name>A0ABW4K482_9HYPH</name>